<name>A0A1F8DUM2_9BACT</name>
<dbReference type="InterPro" id="IPR003798">
    <property type="entry name" value="DNA_recombination_RmuC"/>
</dbReference>
<dbReference type="STRING" id="1802557.A3A20_01135"/>
<keyword evidence="5" id="KW-0472">Membrane</keyword>
<evidence type="ECO:0000256" key="2">
    <source>
        <dbReference type="ARBA" id="ARBA00009840"/>
    </source>
</evidence>
<dbReference type="EMBL" id="MGIR01000001">
    <property type="protein sequence ID" value="OGM91535.1"/>
    <property type="molecule type" value="Genomic_DNA"/>
</dbReference>
<comment type="caution">
    <text evidence="6">The sequence shown here is derived from an EMBL/GenBank/DDBJ whole genome shotgun (WGS) entry which is preliminary data.</text>
</comment>
<comment type="similarity">
    <text evidence="2">Belongs to the RmuC family.</text>
</comment>
<reference evidence="6 7" key="1">
    <citation type="journal article" date="2016" name="Nat. Commun.">
        <title>Thousands of microbial genomes shed light on interconnected biogeochemical processes in an aquifer system.</title>
        <authorList>
            <person name="Anantharaman K."/>
            <person name="Brown C.T."/>
            <person name="Hug L.A."/>
            <person name="Sharon I."/>
            <person name="Castelle C.J."/>
            <person name="Probst A.J."/>
            <person name="Thomas B.C."/>
            <person name="Singh A."/>
            <person name="Wilkins M.J."/>
            <person name="Karaoz U."/>
            <person name="Brodie E.L."/>
            <person name="Williams K.H."/>
            <person name="Hubbard S.S."/>
            <person name="Banfield J.F."/>
        </authorList>
    </citation>
    <scope>NUCLEOTIDE SEQUENCE [LARGE SCALE GENOMIC DNA]</scope>
</reference>
<evidence type="ECO:0000313" key="6">
    <source>
        <dbReference type="EMBL" id="OGM91535.1"/>
    </source>
</evidence>
<sequence length="347" mass="39587">MELYLLIAIFILLAGGLWLIYRLLSGRGEHKDDKSMLLIQNQINEVVRTLDSKLGESTRVIQRQFGESAKIIRDVTERLTKLDETNKQVVSFADQLKNLQDILKNPKQRGILGEYYLQTVLENVLSPGDFQMQYKFSDGVIVDAAVFWNKRVIPVDSKFSLENYNRFIEAHDAAEKKKYETAFISDLKTRIDETSKYVKPHENTMDFAFMFIPSEAVYYDLLINKVGSLGEEAKSLNQYAIQKHVIVVSPTSFLAYLQTVLQGLKNQKISKQAEEIKKHVENLGRHLSSYDGYMQKLGKNLGTTVSMYNNAYKEFGKVDKDVLRISGEAIGVEPVVLGKPELVEENE</sequence>
<feature type="transmembrane region" description="Helical" evidence="5">
    <location>
        <begin position="6"/>
        <end position="24"/>
    </location>
</feature>
<dbReference type="Pfam" id="PF02646">
    <property type="entry name" value="RmuC"/>
    <property type="match status" value="1"/>
</dbReference>
<dbReference type="PANTHER" id="PTHR30563:SF0">
    <property type="entry name" value="DNA RECOMBINATION PROTEIN RMUC"/>
    <property type="match status" value="1"/>
</dbReference>
<keyword evidence="4" id="KW-0233">DNA recombination</keyword>
<proteinExistence type="inferred from homology"/>
<comment type="function">
    <text evidence="1">Involved in DNA recombination.</text>
</comment>
<dbReference type="AlphaFoldDB" id="A0A1F8DUM2"/>
<protein>
    <recommendedName>
        <fullName evidence="8">DNA recombination protein RmuC</fullName>
    </recommendedName>
</protein>
<evidence type="ECO:0000256" key="5">
    <source>
        <dbReference type="SAM" id="Phobius"/>
    </source>
</evidence>
<accession>A0A1F8DUM2</accession>
<evidence type="ECO:0008006" key="8">
    <source>
        <dbReference type="Google" id="ProtNLM"/>
    </source>
</evidence>
<dbReference type="GO" id="GO:0006310">
    <property type="term" value="P:DNA recombination"/>
    <property type="evidence" value="ECO:0007669"/>
    <property type="project" value="UniProtKB-KW"/>
</dbReference>
<evidence type="ECO:0000313" key="7">
    <source>
        <dbReference type="Proteomes" id="UP000178946"/>
    </source>
</evidence>
<dbReference type="PANTHER" id="PTHR30563">
    <property type="entry name" value="DNA RECOMBINATION PROTEIN RMUC"/>
    <property type="match status" value="1"/>
</dbReference>
<gene>
    <name evidence="6" type="ORF">A3A20_01135</name>
</gene>
<dbReference type="Proteomes" id="UP000178946">
    <property type="component" value="Unassembled WGS sequence"/>
</dbReference>
<organism evidence="6 7">
    <name type="scientific">Candidatus Wolfebacteria bacterium RIFCSPLOWO2_01_FULL_45_19</name>
    <dbReference type="NCBI Taxonomy" id="1802557"/>
    <lineage>
        <taxon>Bacteria</taxon>
        <taxon>Candidatus Wolfeibacteriota</taxon>
    </lineage>
</organism>
<keyword evidence="5" id="KW-1133">Transmembrane helix</keyword>
<keyword evidence="3" id="KW-0175">Coiled coil</keyword>
<evidence type="ECO:0000256" key="1">
    <source>
        <dbReference type="ARBA" id="ARBA00003416"/>
    </source>
</evidence>
<evidence type="ECO:0000256" key="4">
    <source>
        <dbReference type="ARBA" id="ARBA00023172"/>
    </source>
</evidence>
<keyword evidence="5" id="KW-0812">Transmembrane</keyword>
<evidence type="ECO:0000256" key="3">
    <source>
        <dbReference type="ARBA" id="ARBA00023054"/>
    </source>
</evidence>